<evidence type="ECO:0000256" key="2">
    <source>
        <dbReference type="ARBA" id="ARBA00022989"/>
    </source>
</evidence>
<dbReference type="GO" id="GO:0005886">
    <property type="term" value="C:plasma membrane"/>
    <property type="evidence" value="ECO:0007669"/>
    <property type="project" value="TreeGrafter"/>
</dbReference>
<dbReference type="AlphaFoldDB" id="A0A1I8IDU9"/>
<comment type="caution">
    <text evidence="7">Lacks conserved residue(s) required for the propagation of feature annotation.</text>
</comment>
<feature type="binding site" evidence="6">
    <location>
        <position position="410"/>
    </location>
    <ligand>
        <name>Mg(2+)</name>
        <dbReference type="ChEBI" id="CHEBI:18420"/>
    </ligand>
</feature>
<feature type="transmembrane region" description="Helical" evidence="7">
    <location>
        <begin position="293"/>
        <end position="319"/>
    </location>
</feature>
<dbReference type="NCBIfam" id="TIGR01652">
    <property type="entry name" value="ATPase-Plipid"/>
    <property type="match status" value="1"/>
</dbReference>
<keyword evidence="9" id="KW-1185">Reference proteome</keyword>
<dbReference type="Pfam" id="PF16209">
    <property type="entry name" value="PhoLip_ATPase_N"/>
    <property type="match status" value="1"/>
</dbReference>
<evidence type="ECO:0000313" key="9">
    <source>
        <dbReference type="Proteomes" id="UP000095280"/>
    </source>
</evidence>
<keyword evidence="3 7" id="KW-0472">Membrane</keyword>
<sequence>MGNALRCWPCHSKAKQGPATRLIVPNFKFEDWPDSDNPNKRFANNCIKTTKYSLLTFLPLNLWEQFHRFANIYFVFIVVLNFMPEVSAFAKELSPIPVVFVLAVTAVKDAFENYRRYRSDQRINHSRCQVYRRSVRDYVPDEWRRLWPGDIVKLRANDVIPADILLLHSSDPAGLCYIETCNIDGETNLKQRHVMRGLELKEFDPETFVHDVEVEVPNTEIYKFDGTVRIRGADDNVVAIHKENLILRGCTIRNTDSVEGMVIYAGRETKAMMNNRGPRFKRSKLERQINKDVIWCVIILFVLCLFGAIGSGIWLHGFVKPESVIFLSLGNDTRSTPVVQAFINFWTYIIILQAMIPLALYVTVEFVKLGQTVYINSDLDMYDPERDMPAECRALNITEDLGQIEYVFTDKTGTLTENKMEFKRCSVLGHDYEYCQTPPRPTGEFVQ</sequence>
<dbReference type="GO" id="GO:0140326">
    <property type="term" value="F:ATPase-coupled intramembrane lipid transporter activity"/>
    <property type="evidence" value="ECO:0007669"/>
    <property type="project" value="UniProtKB-EC"/>
</dbReference>
<keyword evidence="5 7" id="KW-0547">Nucleotide-binding</keyword>
<protein>
    <recommendedName>
        <fullName evidence="7">Phospholipid-transporting ATPase</fullName>
        <ecNumber evidence="7">7.6.2.1</ecNumber>
    </recommendedName>
</protein>
<dbReference type="SUPFAM" id="SSF81665">
    <property type="entry name" value="Calcium ATPase, transmembrane domain M"/>
    <property type="match status" value="1"/>
</dbReference>
<dbReference type="InterPro" id="IPR008250">
    <property type="entry name" value="ATPase_P-typ_transduc_dom_A_sf"/>
</dbReference>
<dbReference type="PROSITE" id="PS00154">
    <property type="entry name" value="ATPASE_E1_E2"/>
    <property type="match status" value="1"/>
</dbReference>
<feature type="binding site" evidence="5">
    <location>
        <position position="410"/>
    </location>
    <ligand>
        <name>ATP</name>
        <dbReference type="ChEBI" id="CHEBI:30616"/>
    </ligand>
</feature>
<evidence type="ECO:0000313" key="10">
    <source>
        <dbReference type="WBParaSite" id="maker-uti_cns_0011957-snap-gene-0.6-mRNA-1"/>
    </source>
</evidence>
<dbReference type="GO" id="GO:0000287">
    <property type="term" value="F:magnesium ion binding"/>
    <property type="evidence" value="ECO:0007669"/>
    <property type="project" value="UniProtKB-UniRule"/>
</dbReference>
<feature type="binding site" evidence="5">
    <location>
        <position position="411"/>
    </location>
    <ligand>
        <name>ATP</name>
        <dbReference type="ChEBI" id="CHEBI:30616"/>
    </ligand>
</feature>
<evidence type="ECO:0000256" key="7">
    <source>
        <dbReference type="RuleBase" id="RU362033"/>
    </source>
</evidence>
<dbReference type="PANTHER" id="PTHR24092">
    <property type="entry name" value="PROBABLE PHOSPHOLIPID-TRANSPORTING ATPASE"/>
    <property type="match status" value="1"/>
</dbReference>
<evidence type="ECO:0000256" key="5">
    <source>
        <dbReference type="PIRSR" id="PIRSR606539-2"/>
    </source>
</evidence>
<dbReference type="InterPro" id="IPR036412">
    <property type="entry name" value="HAD-like_sf"/>
</dbReference>
<feature type="active site" description="4-aspartylphosphate intermediate" evidence="4">
    <location>
        <position position="410"/>
    </location>
</feature>
<evidence type="ECO:0000256" key="4">
    <source>
        <dbReference type="PIRSR" id="PIRSR606539-1"/>
    </source>
</evidence>
<dbReference type="GO" id="GO:0045332">
    <property type="term" value="P:phospholipid translocation"/>
    <property type="evidence" value="ECO:0007669"/>
    <property type="project" value="TreeGrafter"/>
</dbReference>
<dbReference type="InterPro" id="IPR006539">
    <property type="entry name" value="P-type_ATPase_IV"/>
</dbReference>
<feature type="transmembrane region" description="Helical" evidence="7">
    <location>
        <begin position="339"/>
        <end position="362"/>
    </location>
</feature>
<dbReference type="GO" id="GO:0005524">
    <property type="term" value="F:ATP binding"/>
    <property type="evidence" value="ECO:0007669"/>
    <property type="project" value="UniProtKB-UniRule"/>
</dbReference>
<feature type="binding site" evidence="5">
    <location>
        <position position="412"/>
    </location>
    <ligand>
        <name>ATP</name>
        <dbReference type="ChEBI" id="CHEBI:30616"/>
    </ligand>
</feature>
<reference evidence="10" key="1">
    <citation type="submission" date="2016-11" db="UniProtKB">
        <authorList>
            <consortium name="WormBaseParasite"/>
        </authorList>
    </citation>
    <scope>IDENTIFICATION</scope>
</reference>
<feature type="domain" description="P-type ATPase N-terminal" evidence="8">
    <location>
        <begin position="36"/>
        <end position="91"/>
    </location>
</feature>
<evidence type="ECO:0000256" key="1">
    <source>
        <dbReference type="ARBA" id="ARBA00022692"/>
    </source>
</evidence>
<keyword evidence="2 7" id="KW-1133">Transmembrane helix</keyword>
<keyword evidence="5 7" id="KW-0067">ATP-binding</keyword>
<comment type="subcellular location">
    <subcellularLocation>
        <location evidence="7">Membrane</location>
        <topology evidence="7">Multi-pass membrane protein</topology>
    </subcellularLocation>
</comment>
<dbReference type="InterPro" id="IPR018303">
    <property type="entry name" value="ATPase_P-typ_P_site"/>
</dbReference>
<accession>A0A1I8IDU9</accession>
<comment type="cofactor">
    <cofactor evidence="6">
        <name>Mg(2+)</name>
        <dbReference type="ChEBI" id="CHEBI:18420"/>
    </cofactor>
</comment>
<comment type="catalytic activity">
    <reaction evidence="7">
        <text>ATP + H2O + phospholipidSide 1 = ADP + phosphate + phospholipidSide 2.</text>
        <dbReference type="EC" id="7.6.2.1"/>
    </reaction>
</comment>
<dbReference type="FunFam" id="2.70.150.10:FF:000054">
    <property type="entry name" value="Phospholipid-transporting ATPase"/>
    <property type="match status" value="1"/>
</dbReference>
<evidence type="ECO:0000256" key="3">
    <source>
        <dbReference type="ARBA" id="ARBA00023136"/>
    </source>
</evidence>
<evidence type="ECO:0000259" key="8">
    <source>
        <dbReference type="Pfam" id="PF16209"/>
    </source>
</evidence>
<dbReference type="SUPFAM" id="SSF81653">
    <property type="entry name" value="Calcium ATPase, transduction domain A"/>
    <property type="match status" value="1"/>
</dbReference>
<dbReference type="Proteomes" id="UP000095280">
    <property type="component" value="Unplaced"/>
</dbReference>
<keyword evidence="1 7" id="KW-0812">Transmembrane</keyword>
<comment type="similarity">
    <text evidence="7">Belongs to the cation transport ATPase (P-type) (TC 3.A.3) family. Type IV subfamily.</text>
</comment>
<keyword evidence="6 7" id="KW-0460">Magnesium</keyword>
<dbReference type="Gene3D" id="2.70.150.10">
    <property type="entry name" value="Calcium-transporting ATPase, cytoplasmic transduction domain A"/>
    <property type="match status" value="1"/>
</dbReference>
<feature type="binding site" evidence="6">
    <location>
        <position position="412"/>
    </location>
    <ligand>
        <name>Mg(2+)</name>
        <dbReference type="ChEBI" id="CHEBI:18420"/>
    </ligand>
</feature>
<evidence type="ECO:0000256" key="6">
    <source>
        <dbReference type="PIRSR" id="PIRSR606539-3"/>
    </source>
</evidence>
<keyword evidence="7" id="KW-1278">Translocase</keyword>
<dbReference type="WBParaSite" id="maker-uti_cns_0011957-snap-gene-0.6-mRNA-1">
    <property type="protein sequence ID" value="maker-uti_cns_0011957-snap-gene-0.6-mRNA-1"/>
    <property type="gene ID" value="maker-uti_cns_0011957-snap-gene-0.6"/>
</dbReference>
<dbReference type="SUPFAM" id="SSF56784">
    <property type="entry name" value="HAD-like"/>
    <property type="match status" value="1"/>
</dbReference>
<keyword evidence="6" id="KW-0479">Metal-binding</keyword>
<name>A0A1I8IDU9_9PLAT</name>
<proteinExistence type="inferred from homology"/>
<dbReference type="InterPro" id="IPR032631">
    <property type="entry name" value="P-type_ATPase_N"/>
</dbReference>
<dbReference type="InterPro" id="IPR023298">
    <property type="entry name" value="ATPase_P-typ_TM_dom_sf"/>
</dbReference>
<dbReference type="EC" id="7.6.2.1" evidence="7"/>
<organism evidence="9 10">
    <name type="scientific">Macrostomum lignano</name>
    <dbReference type="NCBI Taxonomy" id="282301"/>
    <lineage>
        <taxon>Eukaryota</taxon>
        <taxon>Metazoa</taxon>
        <taxon>Spiralia</taxon>
        <taxon>Lophotrochozoa</taxon>
        <taxon>Platyhelminthes</taxon>
        <taxon>Rhabditophora</taxon>
        <taxon>Macrostomorpha</taxon>
        <taxon>Macrostomida</taxon>
        <taxon>Macrostomidae</taxon>
        <taxon>Macrostomum</taxon>
    </lineage>
</organism>
<dbReference type="PANTHER" id="PTHR24092:SF218">
    <property type="entry name" value="PHOSPHOLIPID-TRANSPORTING ATPASE"/>
    <property type="match status" value="1"/>
</dbReference>